<dbReference type="InterPro" id="IPR026893">
    <property type="entry name" value="Tyr/Ser_Pase_IphP-type"/>
</dbReference>
<evidence type="ECO:0000313" key="3">
    <source>
        <dbReference type="Proteomes" id="UP000284109"/>
    </source>
</evidence>
<accession>A0A3R6UXW0</accession>
<dbReference type="RefSeq" id="WP_118902261.1">
    <property type="nucleotide sequence ID" value="NZ_QOCR01000004.1"/>
</dbReference>
<dbReference type="PANTHER" id="PTHR31126:SF1">
    <property type="entry name" value="TYROSINE SPECIFIC PROTEIN PHOSPHATASES DOMAIN-CONTAINING PROTEIN"/>
    <property type="match status" value="1"/>
</dbReference>
<comment type="similarity">
    <text evidence="1">Belongs to the protein-tyrosine phosphatase family.</text>
</comment>
<gene>
    <name evidence="2" type="ORF">DS831_07665</name>
</gene>
<dbReference type="Proteomes" id="UP000284109">
    <property type="component" value="Unassembled WGS sequence"/>
</dbReference>
<comment type="caution">
    <text evidence="2">The sequence shown here is derived from an EMBL/GenBank/DDBJ whole genome shotgun (WGS) entry which is preliminary data.</text>
</comment>
<proteinExistence type="inferred from homology"/>
<dbReference type="Pfam" id="PF13350">
    <property type="entry name" value="Y_phosphatase3"/>
    <property type="match status" value="1"/>
</dbReference>
<dbReference type="Gene3D" id="3.90.190.10">
    <property type="entry name" value="Protein tyrosine phosphatase superfamily"/>
    <property type="match status" value="1"/>
</dbReference>
<dbReference type="PANTHER" id="PTHR31126">
    <property type="entry name" value="TYROSINE-PROTEIN PHOSPHATASE"/>
    <property type="match status" value="1"/>
</dbReference>
<dbReference type="OrthoDB" id="1188001at2"/>
<dbReference type="AlphaFoldDB" id="A0A3R6UXW0"/>
<evidence type="ECO:0000313" key="2">
    <source>
        <dbReference type="EMBL" id="RHW50028.1"/>
    </source>
</evidence>
<evidence type="ECO:0000256" key="1">
    <source>
        <dbReference type="ARBA" id="ARBA00009580"/>
    </source>
</evidence>
<dbReference type="InterPro" id="IPR029021">
    <property type="entry name" value="Prot-tyrosine_phosphatase-like"/>
</dbReference>
<dbReference type="GO" id="GO:0004721">
    <property type="term" value="F:phosphoprotein phosphatase activity"/>
    <property type="evidence" value="ECO:0007669"/>
    <property type="project" value="InterPro"/>
</dbReference>
<name>A0A3R6UXW0_9LACO</name>
<keyword evidence="3" id="KW-1185">Reference proteome</keyword>
<dbReference type="SUPFAM" id="SSF52799">
    <property type="entry name" value="(Phosphotyrosine protein) phosphatases II"/>
    <property type="match status" value="1"/>
</dbReference>
<sequence length="317" mass="37126">MYIYLLKNPDIKEGKLISKTSNQNIEITVTELMRPYFLLKDSECQVTTATRVVPMEGPNNFRDLGGYETNDHHHIKWGKLFRSDHLHRITSNDKKILEEIGVKTIIDYRRQDEYSNQPNKIWSTLKKTFHIVPQAERAVIAAKAGGTKEKVRQLVEHEVDQDIKFDNSGKTMIEQARDFVRLYENKKIYRQMIEIVLNEQNIPIDQHCRGGKDRTGYGVAIILYLLGVNIDVIIEDYMLTKTLRSKRNDRRMRQYSNETNDKNVLDYLYSMLDTRSEYLSASFDEMIKESGSIDNYLKNELNVTKSEITLLRSLYLE</sequence>
<dbReference type="EMBL" id="QOCR01000004">
    <property type="protein sequence ID" value="RHW50028.1"/>
    <property type="molecule type" value="Genomic_DNA"/>
</dbReference>
<protein>
    <submittedName>
        <fullName evidence="2">Protein-tyrosine-phosphatase</fullName>
    </submittedName>
</protein>
<reference evidence="2 3" key="1">
    <citation type="submission" date="2018-07" db="EMBL/GenBank/DDBJ databases">
        <title>Genome sequences of six Lactobacillus spp. isolated from bumble bee guts.</title>
        <authorList>
            <person name="Motta E.V.S."/>
            <person name="Moran N.A."/>
        </authorList>
    </citation>
    <scope>NUCLEOTIDE SEQUENCE [LARGE SCALE GENOMIC DNA]</scope>
    <source>
        <strain evidence="2 3">BI-1.1</strain>
    </source>
</reference>
<organism evidence="2 3">
    <name type="scientific">Bombilactobacillus bombi</name>
    <dbReference type="NCBI Taxonomy" id="1303590"/>
    <lineage>
        <taxon>Bacteria</taxon>
        <taxon>Bacillati</taxon>
        <taxon>Bacillota</taxon>
        <taxon>Bacilli</taxon>
        <taxon>Lactobacillales</taxon>
        <taxon>Lactobacillaceae</taxon>
        <taxon>Bombilactobacillus</taxon>
    </lineage>
</organism>